<dbReference type="EMBL" id="UINC01122755">
    <property type="protein sequence ID" value="SVC98759.1"/>
    <property type="molecule type" value="Genomic_DNA"/>
</dbReference>
<gene>
    <name evidence="8" type="ORF">METZ01_LOCUS351613</name>
</gene>
<dbReference type="PANTHER" id="PTHR30269">
    <property type="entry name" value="TRANSMEMBRANE PROTEIN YFCA"/>
    <property type="match status" value="1"/>
</dbReference>
<evidence type="ECO:0000256" key="3">
    <source>
        <dbReference type="ARBA" id="ARBA00022475"/>
    </source>
</evidence>
<evidence type="ECO:0000256" key="7">
    <source>
        <dbReference type="SAM" id="Phobius"/>
    </source>
</evidence>
<keyword evidence="3" id="KW-1003">Cell membrane</keyword>
<keyword evidence="5 7" id="KW-1133">Transmembrane helix</keyword>
<feature type="transmembrane region" description="Helical" evidence="7">
    <location>
        <begin position="122"/>
        <end position="139"/>
    </location>
</feature>
<dbReference type="InterPro" id="IPR052017">
    <property type="entry name" value="TSUP"/>
</dbReference>
<protein>
    <recommendedName>
        <fullName evidence="9">Membrane transporter protein</fullName>
    </recommendedName>
</protein>
<comment type="subcellular location">
    <subcellularLocation>
        <location evidence="1">Cell membrane</location>
        <topology evidence="1">Multi-pass membrane protein</topology>
    </subcellularLocation>
</comment>
<feature type="transmembrane region" description="Helical" evidence="7">
    <location>
        <begin position="28"/>
        <end position="54"/>
    </location>
</feature>
<feature type="transmembrane region" description="Helical" evidence="7">
    <location>
        <begin position="60"/>
        <end position="85"/>
    </location>
</feature>
<dbReference type="PANTHER" id="PTHR30269:SF37">
    <property type="entry name" value="MEMBRANE TRANSPORTER PROTEIN"/>
    <property type="match status" value="1"/>
</dbReference>
<evidence type="ECO:0000256" key="1">
    <source>
        <dbReference type="ARBA" id="ARBA00004651"/>
    </source>
</evidence>
<evidence type="ECO:0000256" key="2">
    <source>
        <dbReference type="ARBA" id="ARBA00022448"/>
    </source>
</evidence>
<reference evidence="8" key="1">
    <citation type="submission" date="2018-05" db="EMBL/GenBank/DDBJ databases">
        <authorList>
            <person name="Lanie J.A."/>
            <person name="Ng W.-L."/>
            <person name="Kazmierczak K.M."/>
            <person name="Andrzejewski T.M."/>
            <person name="Davidsen T.M."/>
            <person name="Wayne K.J."/>
            <person name="Tettelin H."/>
            <person name="Glass J.I."/>
            <person name="Rusch D."/>
            <person name="Podicherti R."/>
            <person name="Tsui H.-C.T."/>
            <person name="Winkler M.E."/>
        </authorList>
    </citation>
    <scope>NUCLEOTIDE SEQUENCE</scope>
</reference>
<dbReference type="AlphaFoldDB" id="A0A382RM49"/>
<feature type="non-terminal residue" evidence="8">
    <location>
        <position position="180"/>
    </location>
</feature>
<sequence>MGDKSLYFARVLRLSESRSNLLESEIDLVLMGWANLVIFAAALFSSITGFGYALLATPVLLLFLAPKIVVPIVLMSSMPLSLLLAREAYGDMSKAKIGLWLLGALPGMVFGAYGLAHLDEGVMRVGIGTITILAALSVWSKPDSPFVKERMMAIVAGGGSGAMVGVSGLSGPPGVLFGLN</sequence>
<evidence type="ECO:0000313" key="8">
    <source>
        <dbReference type="EMBL" id="SVC98759.1"/>
    </source>
</evidence>
<dbReference type="GO" id="GO:0005886">
    <property type="term" value="C:plasma membrane"/>
    <property type="evidence" value="ECO:0007669"/>
    <property type="project" value="UniProtKB-SubCell"/>
</dbReference>
<dbReference type="Pfam" id="PF01925">
    <property type="entry name" value="TauE"/>
    <property type="match status" value="1"/>
</dbReference>
<evidence type="ECO:0000256" key="4">
    <source>
        <dbReference type="ARBA" id="ARBA00022692"/>
    </source>
</evidence>
<keyword evidence="2" id="KW-0813">Transport</keyword>
<keyword evidence="6 7" id="KW-0472">Membrane</keyword>
<name>A0A382RM49_9ZZZZ</name>
<proteinExistence type="predicted"/>
<evidence type="ECO:0000256" key="6">
    <source>
        <dbReference type="ARBA" id="ARBA00023136"/>
    </source>
</evidence>
<feature type="transmembrane region" description="Helical" evidence="7">
    <location>
        <begin position="97"/>
        <end position="116"/>
    </location>
</feature>
<dbReference type="InterPro" id="IPR002781">
    <property type="entry name" value="TM_pro_TauE-like"/>
</dbReference>
<evidence type="ECO:0000256" key="5">
    <source>
        <dbReference type="ARBA" id="ARBA00022989"/>
    </source>
</evidence>
<organism evidence="8">
    <name type="scientific">marine metagenome</name>
    <dbReference type="NCBI Taxonomy" id="408172"/>
    <lineage>
        <taxon>unclassified sequences</taxon>
        <taxon>metagenomes</taxon>
        <taxon>ecological metagenomes</taxon>
    </lineage>
</organism>
<keyword evidence="4 7" id="KW-0812">Transmembrane</keyword>
<accession>A0A382RM49</accession>
<evidence type="ECO:0008006" key="9">
    <source>
        <dbReference type="Google" id="ProtNLM"/>
    </source>
</evidence>
<feature type="transmembrane region" description="Helical" evidence="7">
    <location>
        <begin position="151"/>
        <end position="170"/>
    </location>
</feature>